<evidence type="ECO:0000313" key="1">
    <source>
        <dbReference type="EMBL" id="KXS98468.1"/>
    </source>
</evidence>
<dbReference type="AlphaFoldDB" id="A0A139H7Y9"/>
<gene>
    <name evidence="1" type="ORF">AC578_8063</name>
</gene>
<comment type="caution">
    <text evidence="1">The sequence shown here is derived from an EMBL/GenBank/DDBJ whole genome shotgun (WGS) entry which is preliminary data.</text>
</comment>
<proteinExistence type="predicted"/>
<reference evidence="1 2" key="1">
    <citation type="submission" date="2015-07" db="EMBL/GenBank/DDBJ databases">
        <title>Comparative genomics of the Sigatoka disease complex on banana suggests a link between parallel evolutionary changes in Pseudocercospora fijiensis and Pseudocercospora eumusae and increased virulence on the banana host.</title>
        <authorList>
            <person name="Chang T.-C."/>
            <person name="Salvucci A."/>
            <person name="Crous P.W."/>
            <person name="Stergiopoulos I."/>
        </authorList>
    </citation>
    <scope>NUCLEOTIDE SEQUENCE [LARGE SCALE GENOMIC DNA]</scope>
    <source>
        <strain evidence="1 2">CBS 114824</strain>
    </source>
</reference>
<dbReference type="Proteomes" id="UP000070133">
    <property type="component" value="Unassembled WGS sequence"/>
</dbReference>
<accession>A0A139H7Y9</accession>
<dbReference type="OrthoDB" id="3636990at2759"/>
<evidence type="ECO:0000313" key="2">
    <source>
        <dbReference type="Proteomes" id="UP000070133"/>
    </source>
</evidence>
<dbReference type="EMBL" id="LFZN01000113">
    <property type="protein sequence ID" value="KXS98468.1"/>
    <property type="molecule type" value="Genomic_DNA"/>
</dbReference>
<organism evidence="1 2">
    <name type="scientific">Pseudocercospora eumusae</name>
    <dbReference type="NCBI Taxonomy" id="321146"/>
    <lineage>
        <taxon>Eukaryota</taxon>
        <taxon>Fungi</taxon>
        <taxon>Dikarya</taxon>
        <taxon>Ascomycota</taxon>
        <taxon>Pezizomycotina</taxon>
        <taxon>Dothideomycetes</taxon>
        <taxon>Dothideomycetidae</taxon>
        <taxon>Mycosphaerellales</taxon>
        <taxon>Mycosphaerellaceae</taxon>
        <taxon>Pseudocercospora</taxon>
    </lineage>
</organism>
<sequence>MQRETPPAQEHEPQAMGEAEFFHLCGLDKGSGNGQHTYQLMREEAVAGIDRMTLTARSTPGATGAQMDGRTILASMLCESAIRLEIQRIWQFAHPETKAVYDHGSAGNEENWIIRWLLWQEIVRRDGSND</sequence>
<protein>
    <submittedName>
        <fullName evidence="1">Uncharacterized protein</fullName>
    </submittedName>
</protein>
<name>A0A139H7Y9_9PEZI</name>
<keyword evidence="2" id="KW-1185">Reference proteome</keyword>